<keyword evidence="4" id="KW-1133">Transmembrane helix</keyword>
<dbReference type="RefSeq" id="XP_065670407.1">
    <property type="nucleotide sequence ID" value="XM_065814335.1"/>
</dbReference>
<feature type="region of interest" description="Disordered" evidence="3">
    <location>
        <begin position="383"/>
        <end position="429"/>
    </location>
</feature>
<dbReference type="Proteomes" id="UP001652625">
    <property type="component" value="Chromosome 12"/>
</dbReference>
<dbReference type="Gene3D" id="2.60.120.290">
    <property type="entry name" value="Spermadhesin, CUB domain"/>
    <property type="match status" value="1"/>
</dbReference>
<evidence type="ECO:0000256" key="3">
    <source>
        <dbReference type="SAM" id="MobiDB-lite"/>
    </source>
</evidence>
<feature type="compositionally biased region" description="Polar residues" evidence="3">
    <location>
        <begin position="308"/>
        <end position="323"/>
    </location>
</feature>
<feature type="transmembrane region" description="Helical" evidence="4">
    <location>
        <begin position="274"/>
        <end position="297"/>
    </location>
</feature>
<gene>
    <name evidence="8" type="primary">LOC100201118</name>
</gene>
<name>A0ABM4D7W1_HYDVU</name>
<accession>A0ABM4D7W1</accession>
<dbReference type="Pfam" id="PF00431">
    <property type="entry name" value="CUB"/>
    <property type="match status" value="1"/>
</dbReference>
<keyword evidence="4" id="KW-0472">Membrane</keyword>
<evidence type="ECO:0000256" key="5">
    <source>
        <dbReference type="SAM" id="SignalP"/>
    </source>
</evidence>
<dbReference type="PROSITE" id="PS01180">
    <property type="entry name" value="CUB"/>
    <property type="match status" value="1"/>
</dbReference>
<protein>
    <submittedName>
        <fullName evidence="8">Uncharacterized protein LOC100201118 isoform X2</fullName>
    </submittedName>
</protein>
<feature type="domain" description="CUB" evidence="6">
    <location>
        <begin position="147"/>
        <end position="261"/>
    </location>
</feature>
<keyword evidence="5" id="KW-0732">Signal</keyword>
<dbReference type="GeneID" id="100201118"/>
<dbReference type="SMART" id="SM00042">
    <property type="entry name" value="CUB"/>
    <property type="match status" value="1"/>
</dbReference>
<organism evidence="7 8">
    <name type="scientific">Hydra vulgaris</name>
    <name type="common">Hydra</name>
    <name type="synonym">Hydra attenuata</name>
    <dbReference type="NCBI Taxonomy" id="6087"/>
    <lineage>
        <taxon>Eukaryota</taxon>
        <taxon>Metazoa</taxon>
        <taxon>Cnidaria</taxon>
        <taxon>Hydrozoa</taxon>
        <taxon>Hydroidolina</taxon>
        <taxon>Anthoathecata</taxon>
        <taxon>Aplanulata</taxon>
        <taxon>Hydridae</taxon>
        <taxon>Hydra</taxon>
    </lineage>
</organism>
<evidence type="ECO:0000256" key="1">
    <source>
        <dbReference type="ARBA" id="ARBA00023157"/>
    </source>
</evidence>
<evidence type="ECO:0000256" key="2">
    <source>
        <dbReference type="PROSITE-ProRule" id="PRU00059"/>
    </source>
</evidence>
<feature type="chain" id="PRO_5046887054" evidence="5">
    <location>
        <begin position="17"/>
        <end position="429"/>
    </location>
</feature>
<keyword evidence="1" id="KW-1015">Disulfide bond</keyword>
<reference evidence="8" key="1">
    <citation type="submission" date="2025-08" db="UniProtKB">
        <authorList>
            <consortium name="RefSeq"/>
        </authorList>
    </citation>
    <scope>IDENTIFICATION</scope>
</reference>
<sequence length="429" mass="48749">MIGFVLILAIFGKVHNLNNASCGQTSFRLNSGYITSSTSGDCVYKIDVSSQFRWVLLEWTEFTFDATMPYCNDGDSLEVLTGCFQKTSVSLFCTRNMKQLPHAIFAFDGCIEIRLKPRNQRFLSKFKANYQSFPQDQVIPPKFYSTCNSNIYNRVGIVFSPKWPLTYNSKNFLTSINCEWDIESFTSNQVYKLNFMDMDLYGLDYVKVKGKKSSQITGKNEWTIYKKGQLTTKYYSLEIDFQTSIFSKSSNRGFVVGYVAYDEAISVTAVTWKFIVGGVFALLFFIVFIAICCFRAYKRRQTNTQVQYSSPQYGTVQPESSDSYPKVQPGYPQQAGYPQQQPGYPQQQGGYPQQPFGGYPQQVVYPTPVEYPVKQGYPVDFTPYPPPTQQNLANANIPPPPYPGVQQPPYPVAQQPYPGAQQTHSFIPQ</sequence>
<feature type="compositionally biased region" description="Low complexity" evidence="3">
    <location>
        <begin position="328"/>
        <end position="352"/>
    </location>
</feature>
<feature type="compositionally biased region" description="Low complexity" evidence="3">
    <location>
        <begin position="412"/>
        <end position="422"/>
    </location>
</feature>
<dbReference type="InterPro" id="IPR035914">
    <property type="entry name" value="Sperma_CUB_dom_sf"/>
</dbReference>
<keyword evidence="7" id="KW-1185">Reference proteome</keyword>
<evidence type="ECO:0000313" key="8">
    <source>
        <dbReference type="RefSeq" id="XP_065670407.1"/>
    </source>
</evidence>
<proteinExistence type="predicted"/>
<feature type="compositionally biased region" description="Pro residues" evidence="3">
    <location>
        <begin position="397"/>
        <end position="411"/>
    </location>
</feature>
<dbReference type="SUPFAM" id="SSF49854">
    <property type="entry name" value="Spermadhesin, CUB domain"/>
    <property type="match status" value="2"/>
</dbReference>
<keyword evidence="4" id="KW-0812">Transmembrane</keyword>
<dbReference type="InterPro" id="IPR000859">
    <property type="entry name" value="CUB_dom"/>
</dbReference>
<evidence type="ECO:0000259" key="6">
    <source>
        <dbReference type="PROSITE" id="PS01180"/>
    </source>
</evidence>
<feature type="signal peptide" evidence="5">
    <location>
        <begin position="1"/>
        <end position="16"/>
    </location>
</feature>
<evidence type="ECO:0000313" key="7">
    <source>
        <dbReference type="Proteomes" id="UP001652625"/>
    </source>
</evidence>
<comment type="caution">
    <text evidence="2">Lacks conserved residue(s) required for the propagation of feature annotation.</text>
</comment>
<evidence type="ECO:0000256" key="4">
    <source>
        <dbReference type="SAM" id="Phobius"/>
    </source>
</evidence>
<feature type="region of interest" description="Disordered" evidence="3">
    <location>
        <begin position="308"/>
        <end position="352"/>
    </location>
</feature>